<evidence type="ECO:0000256" key="13">
    <source>
        <dbReference type="PROSITE-ProRule" id="PRU00023"/>
    </source>
</evidence>
<dbReference type="Pfam" id="PF16095">
    <property type="entry name" value="COR-A"/>
    <property type="match status" value="1"/>
</dbReference>
<evidence type="ECO:0000256" key="7">
    <source>
        <dbReference type="ARBA" id="ARBA00022741"/>
    </source>
</evidence>
<dbReference type="PANTHER" id="PTHR24198:SF169">
    <property type="entry name" value="NON-SPECIFIC SERINE_THREONINE PROTEIN KINASE"/>
    <property type="match status" value="1"/>
</dbReference>
<dbReference type="PROSITE" id="PS00108">
    <property type="entry name" value="PROTEIN_KINASE_ST"/>
    <property type="match status" value="1"/>
</dbReference>
<comment type="catalytic activity">
    <reaction evidence="11">
        <text>L-threonyl-[protein] + ATP = O-phospho-L-threonyl-[protein] + ADP + H(+)</text>
        <dbReference type="Rhea" id="RHEA:46608"/>
        <dbReference type="Rhea" id="RHEA-COMP:11060"/>
        <dbReference type="Rhea" id="RHEA-COMP:11605"/>
        <dbReference type="ChEBI" id="CHEBI:15378"/>
        <dbReference type="ChEBI" id="CHEBI:30013"/>
        <dbReference type="ChEBI" id="CHEBI:30616"/>
        <dbReference type="ChEBI" id="CHEBI:61977"/>
        <dbReference type="ChEBI" id="CHEBI:456216"/>
        <dbReference type="EC" id="2.7.11.1"/>
    </reaction>
</comment>
<evidence type="ECO:0000256" key="3">
    <source>
        <dbReference type="ARBA" id="ARBA00022527"/>
    </source>
</evidence>
<evidence type="ECO:0000256" key="1">
    <source>
        <dbReference type="ARBA" id="ARBA00001946"/>
    </source>
</evidence>
<dbReference type="InterPro" id="IPR002110">
    <property type="entry name" value="Ankyrin_rpt"/>
</dbReference>
<accession>A0A7R8V543</accession>
<evidence type="ECO:0000256" key="2">
    <source>
        <dbReference type="ARBA" id="ARBA00012513"/>
    </source>
</evidence>
<organism evidence="18 19">
    <name type="scientific">Hermetia illucens</name>
    <name type="common">Black soldier fly</name>
    <dbReference type="NCBI Taxonomy" id="343691"/>
    <lineage>
        <taxon>Eukaryota</taxon>
        <taxon>Metazoa</taxon>
        <taxon>Ecdysozoa</taxon>
        <taxon>Arthropoda</taxon>
        <taxon>Hexapoda</taxon>
        <taxon>Insecta</taxon>
        <taxon>Pterygota</taxon>
        <taxon>Neoptera</taxon>
        <taxon>Endopterygota</taxon>
        <taxon>Diptera</taxon>
        <taxon>Brachycera</taxon>
        <taxon>Stratiomyomorpha</taxon>
        <taxon>Stratiomyidae</taxon>
        <taxon>Hermetiinae</taxon>
        <taxon>Hermetia</taxon>
    </lineage>
</organism>
<evidence type="ECO:0000256" key="10">
    <source>
        <dbReference type="ARBA" id="ARBA00023043"/>
    </source>
</evidence>
<comment type="cofactor">
    <cofactor evidence="1">
        <name>Mg(2+)</name>
        <dbReference type="ChEBI" id="CHEBI:18420"/>
    </cofactor>
</comment>
<proteinExistence type="predicted"/>
<feature type="domain" description="Roc" evidence="17">
    <location>
        <begin position="922"/>
        <end position="1137"/>
    </location>
</feature>
<dbReference type="FunFam" id="1.10.510.10:FF:000749">
    <property type="entry name" value="Leucine-rich repeat kinase, isoform C"/>
    <property type="match status" value="1"/>
</dbReference>
<dbReference type="SMART" id="SM00364">
    <property type="entry name" value="LRR_BAC"/>
    <property type="match status" value="7"/>
</dbReference>
<evidence type="ECO:0000256" key="4">
    <source>
        <dbReference type="ARBA" id="ARBA00022614"/>
    </source>
</evidence>
<dbReference type="PROSITE" id="PS51424">
    <property type="entry name" value="ROC"/>
    <property type="match status" value="1"/>
</dbReference>
<sequence length="2396" mass="269789">MAWNFGDKPKSGTEAALDACDYFLDEVLDTTTFTDVREQIQLLKHKELRQAVVAGDERVVRVLLEALGNEKKEILNMAPSGANTLLFLSSQAGYESITKLLIESGADGRCHAVTRYSPLYAAVHHGHYNIAKLLLNTFPELVQSMTVERWLPLHAACINGHINLVELLISHNYPEELYSTYRDETGTWEWRLPFDPNQQDVTGQTSLYIASILGNKQLVQMLLNWKVKSTKCASKEEQVETPITPTRNRVSFGIQAILSKFNISGEQDKDDMVYERCPININLLCGAARETALLAAVRGGFLDVVQLLLQNKADPNIVAKPVEDQNDPKCSEEIYGLCNVPISEACKQRSIPMVELLLKYGAKDDNGIALQIAVMNEDETITSALLSRRVHPDLDYKINKKGLPQANDRDILIPSGSNLTYSQMFPSVPTIVDWHNNNVLLTHINIKWMINGVLYLNPKLTSHPKVDKMALMAITRIDLSHNNLSSIPLEIFTFISLKYLNLAQNKLESLPEGLQKQKDTKRTSLTGFYHSPVLEELYLQDNRLVTIPATFFHFPSLAILDISNNKLQELPFDMWNAPKLRELNIAFNLLKDLPVPPEQCTYASDSDSESKHGSNVMRLHGSENESSRQKSKCFSHHKVTHKNIWSRSLDITDNDLKWQETKQEKGVSQLSSLNIANNLFTSIPPALACLAVNLTRLNMSYNSLRSMGHVTSYPANLKQLDLSHNEITCWPSLPRIADCDPYLKCYNELDSASVESQAKCGDRDQFSKSSFRSTVLKTVCRHRRHLRLESLRTLILADNILTRIQLSTDDYSTFNESDDSDWSVVGVLKNKLIFPNLSMLDISNNCLKEVPATIHELSSLSVLNISGNVDVTDLPPHIGLLSRLWNLNTRGCLLQEPLRSMIESKKYKTMDIVGYLKSIYEDARPYARMKLMVVGVEGIGKTTLLDLLRQGGSNKNRPSMDHWAKRMGHKTGSKTGKGSNISTVGVDIGTWACEKRKRTPGSYGPVIFRTWDFGGQKEYYATHQYFLSKRSLYLVLWRIIDGHKGLAEILQWLGNIQARAPNSPVIIVGTHYDAVGESFSPQKAEELQQIIREKFIAIPDAEKVGLPRVIDSIEISCRTLHNIKLLSNIIYDTAFLLRSPGSKEPLLLQKVPASYIALEDIVNTISSNLKAQGMDPVLNAEMYRSLVAEEMRLHNYKSFRDNAELNQATMFLHDNGVLLHYDDATLRDFYFLDPQWLCDMLAHVVTIREINPFAKMGIMKLDDLQFLFKNSATSSNNNRSYIVNLLNKFEVALTWDARTLLIPSLLPTYDDVEANRSTIVKISQRTKLKVSSFSDLNSAGNCQYSLSVKKKSLPLKRVLLMTYFPSGFWSRLITRLLADEEISGVVKNSYRSSLPINEGNDLKSILEIHAQWKLWQTGLALCIGDVVIMRIWEIPFSASNPFRLSSNRFKLKLDGNWGDINLSTSSILEIDLPLYDLEIKISSEDLDDSQKSLLLEPCFTEMSKLLALSVDHIDLLLEDWYPSLGTRFVHTSEGRFLITRLVFCPKCLERVVDSGDVDPACMPQPSSSSAGAKGSCDDDAFKFKALSSYLNIRRERKSEDSITFSDADSGVGPDSAGSSRNTSVDGHLLYGNNETNFLICYCWMIEECILSVYNEIKLCCPLHLEIDMKKVAPDVIFVDIPDRYAVNPDNIVKGALLGRGAFGFVFKATLKVSTSRIFKPVAMKMLQPVPPGPRSKESALLAYKIALGKWDRDPLQHSCKAYCTARQELSVLLTLKHPNIVPLVGICIKPLALVLDLAPLGGLDAILRQYRRSGAHINPNIFQIMVLQAAKAIEYLHRKRIIYRDLKSENVLVWDFPQPHAENYSKYSVHIKIADYGISRFTAPNGSKGFGGTEGFMAPEIIRYNGEEEYTEKVDCFSFGMFIYEIITLRQPFEGQESIKECILEGSRPALTQRETQFPTYCLDLMVLCWDEAPKKRPSASQIVSLLSAPEFIHLLDVVPLVHEHNAICGVFVPIDSEETNSNYDLWLPCFRRRIDIIGVSNNSNWAQYRSISCERNLEDSREAKIDLMCCCIVGNAIWIGDSAGNLHAYRLSDSSHIFSYIMDPAIKSPVITLLYMPNIQRVAVGLLNGRLFLVDATKIPTNYACAEGSFVLTELCSGQILYSACVIPSEGEYEIWCGELASAINIFPIRDCVVSGHDIVFHSEEVEKKKSHKIKVTKLVPAFNFVFSTLKPGYTVYQWNVTTKKIENKLDCSKLLPCSESLKSISIEEHLSQVKCQITALAVSGNEIYIGTTWGCLVIADIFTLRPITVFRPYEHEIATIISIPSGTSSIIATIGRQYRSLIERYMDLQDDTHLDVTSVNEPGSSNRLRRGQSSSYNICDKKIHCLLWRAKDWM</sequence>
<dbReference type="Pfam" id="PF23748">
    <property type="entry name" value="Beta-prop_LRRK2"/>
    <property type="match status" value="1"/>
</dbReference>
<protein>
    <recommendedName>
        <fullName evidence="2">non-specific serine/threonine protein kinase</fullName>
        <ecNumber evidence="2">2.7.11.1</ecNumber>
    </recommendedName>
</protein>
<dbReference type="PANTHER" id="PTHR24198">
    <property type="entry name" value="ANKYRIN REPEAT AND PROTEIN KINASE DOMAIN-CONTAINING PROTEIN"/>
    <property type="match status" value="1"/>
</dbReference>
<dbReference type="InterPro" id="IPR027417">
    <property type="entry name" value="P-loop_NTPase"/>
</dbReference>
<dbReference type="InParanoid" id="A0A7R8V543"/>
<dbReference type="Pfam" id="PF08477">
    <property type="entry name" value="Roc"/>
    <property type="match status" value="1"/>
</dbReference>
<dbReference type="SUPFAM" id="SSF52058">
    <property type="entry name" value="L domain-like"/>
    <property type="match status" value="1"/>
</dbReference>
<dbReference type="InterPro" id="IPR008271">
    <property type="entry name" value="Ser/Thr_kinase_AS"/>
</dbReference>
<dbReference type="Gene3D" id="3.40.50.300">
    <property type="entry name" value="P-loop containing nucleotide triphosphate hydrolases"/>
    <property type="match status" value="1"/>
</dbReference>
<gene>
    <name evidence="18" type="ORF">HERILL_LOCUS14649</name>
</gene>
<evidence type="ECO:0000259" key="17">
    <source>
        <dbReference type="PROSITE" id="PS51424"/>
    </source>
</evidence>
<evidence type="ECO:0000256" key="15">
    <source>
        <dbReference type="SAM" id="MobiDB-lite"/>
    </source>
</evidence>
<keyword evidence="8" id="KW-0418">Kinase</keyword>
<dbReference type="Gene3D" id="1.10.510.10">
    <property type="entry name" value="Transferase(Phosphotransferase) domain 1"/>
    <property type="match status" value="1"/>
</dbReference>
<evidence type="ECO:0000256" key="5">
    <source>
        <dbReference type="ARBA" id="ARBA00022679"/>
    </source>
</evidence>
<dbReference type="FunFam" id="3.30.70.1390:FF:000004">
    <property type="entry name" value="Leucine-rich repeat kinase, isoform C"/>
    <property type="match status" value="1"/>
</dbReference>
<dbReference type="InterPro" id="IPR011009">
    <property type="entry name" value="Kinase-like_dom_sf"/>
</dbReference>
<dbReference type="PROSITE" id="PS50011">
    <property type="entry name" value="PROTEIN_KINASE_DOM"/>
    <property type="match status" value="1"/>
</dbReference>
<dbReference type="GO" id="GO:0005737">
    <property type="term" value="C:cytoplasm"/>
    <property type="evidence" value="ECO:0007669"/>
    <property type="project" value="UniProtKB-ARBA"/>
</dbReference>
<dbReference type="GO" id="GO:0005524">
    <property type="term" value="F:ATP binding"/>
    <property type="evidence" value="ECO:0007669"/>
    <property type="project" value="UniProtKB-UniRule"/>
</dbReference>
<dbReference type="OMA" id="NSQDSWG"/>
<keyword evidence="9 14" id="KW-0067">ATP-binding</keyword>
<keyword evidence="3" id="KW-0723">Serine/threonine-protein kinase</keyword>
<dbReference type="InterPro" id="IPR032171">
    <property type="entry name" value="COR-A"/>
</dbReference>
<evidence type="ECO:0000313" key="18">
    <source>
        <dbReference type="EMBL" id="CAD7092272.1"/>
    </source>
</evidence>
<dbReference type="InterPro" id="IPR000719">
    <property type="entry name" value="Prot_kinase_dom"/>
</dbReference>
<dbReference type="Pfam" id="PF00069">
    <property type="entry name" value="Pkinase"/>
    <property type="match status" value="1"/>
</dbReference>
<evidence type="ECO:0000256" key="11">
    <source>
        <dbReference type="ARBA" id="ARBA00047899"/>
    </source>
</evidence>
<name>A0A7R8V543_HERIL</name>
<dbReference type="SUPFAM" id="SSF52540">
    <property type="entry name" value="P-loop containing nucleoside triphosphate hydrolases"/>
    <property type="match status" value="1"/>
</dbReference>
<keyword evidence="7 14" id="KW-0547">Nucleotide-binding</keyword>
<evidence type="ECO:0000259" key="16">
    <source>
        <dbReference type="PROSITE" id="PS50011"/>
    </source>
</evidence>
<feature type="repeat" description="ANK" evidence="13">
    <location>
        <begin position="288"/>
        <end position="320"/>
    </location>
</feature>
<dbReference type="GO" id="GO:0004674">
    <property type="term" value="F:protein serine/threonine kinase activity"/>
    <property type="evidence" value="ECO:0007669"/>
    <property type="project" value="UniProtKB-KW"/>
</dbReference>
<dbReference type="FunCoup" id="A0A7R8V543">
    <property type="interactions" value="640"/>
</dbReference>
<dbReference type="EC" id="2.7.11.1" evidence="2"/>
<dbReference type="SUPFAM" id="SSF56112">
    <property type="entry name" value="Protein kinase-like (PK-like)"/>
    <property type="match status" value="1"/>
</dbReference>
<dbReference type="EMBL" id="LR899014">
    <property type="protein sequence ID" value="CAD7092272.1"/>
    <property type="molecule type" value="Genomic_DNA"/>
</dbReference>
<dbReference type="InterPro" id="IPR036770">
    <property type="entry name" value="Ankyrin_rpt-contain_sf"/>
</dbReference>
<dbReference type="Gene3D" id="1.25.40.20">
    <property type="entry name" value="Ankyrin repeat-containing domain"/>
    <property type="match status" value="2"/>
</dbReference>
<dbReference type="Pfam" id="PF00023">
    <property type="entry name" value="Ank"/>
    <property type="match status" value="1"/>
</dbReference>
<keyword evidence="10 13" id="KW-0040">ANK repeat</keyword>
<feature type="domain" description="Protein kinase" evidence="16">
    <location>
        <begin position="1691"/>
        <end position="1993"/>
    </location>
</feature>
<dbReference type="Gene3D" id="1.10.10.2200">
    <property type="match status" value="1"/>
</dbReference>
<dbReference type="Proteomes" id="UP000594454">
    <property type="component" value="Chromosome 6"/>
</dbReference>
<comment type="catalytic activity">
    <reaction evidence="12">
        <text>L-seryl-[protein] + ATP = O-phospho-L-seryl-[protein] + ADP + H(+)</text>
        <dbReference type="Rhea" id="RHEA:17989"/>
        <dbReference type="Rhea" id="RHEA-COMP:9863"/>
        <dbReference type="Rhea" id="RHEA-COMP:11604"/>
        <dbReference type="ChEBI" id="CHEBI:15378"/>
        <dbReference type="ChEBI" id="CHEBI:29999"/>
        <dbReference type="ChEBI" id="CHEBI:30616"/>
        <dbReference type="ChEBI" id="CHEBI:83421"/>
        <dbReference type="ChEBI" id="CHEBI:456216"/>
        <dbReference type="EC" id="2.7.11.1"/>
    </reaction>
</comment>
<evidence type="ECO:0000256" key="6">
    <source>
        <dbReference type="ARBA" id="ARBA00022737"/>
    </source>
</evidence>
<keyword evidence="4" id="KW-0433">Leucine-rich repeat</keyword>
<evidence type="ECO:0000256" key="9">
    <source>
        <dbReference type="ARBA" id="ARBA00022840"/>
    </source>
</evidence>
<dbReference type="Gene3D" id="3.80.10.10">
    <property type="entry name" value="Ribonuclease Inhibitor"/>
    <property type="match status" value="3"/>
</dbReference>
<dbReference type="InterPro" id="IPR036322">
    <property type="entry name" value="WD40_repeat_dom_sf"/>
</dbReference>
<dbReference type="PROSITE" id="PS00107">
    <property type="entry name" value="PROTEIN_KINASE_ATP"/>
    <property type="match status" value="1"/>
</dbReference>
<dbReference type="GO" id="GO:0009966">
    <property type="term" value="P:regulation of signal transduction"/>
    <property type="evidence" value="ECO:0007669"/>
    <property type="project" value="UniProtKB-ARBA"/>
</dbReference>
<dbReference type="InterPro" id="IPR003591">
    <property type="entry name" value="Leu-rich_rpt_typical-subtyp"/>
</dbReference>
<dbReference type="SMART" id="SM00220">
    <property type="entry name" value="S_TKc"/>
    <property type="match status" value="1"/>
</dbReference>
<dbReference type="FunFam" id="3.40.50.300:FF:001518">
    <property type="entry name" value="Leucine-rich repeat kinase, isoform C"/>
    <property type="match status" value="1"/>
</dbReference>
<dbReference type="OrthoDB" id="10252328at2759"/>
<dbReference type="FunFam" id="3.80.10.10:FF:000484">
    <property type="entry name" value="Leucine-rich repeat kinase, isoform C"/>
    <property type="match status" value="1"/>
</dbReference>
<dbReference type="Pfam" id="PF12796">
    <property type="entry name" value="Ank_2"/>
    <property type="match status" value="2"/>
</dbReference>
<dbReference type="InterPro" id="IPR017441">
    <property type="entry name" value="Protein_kinase_ATP_BS"/>
</dbReference>
<reference evidence="18 19" key="1">
    <citation type="submission" date="2020-11" db="EMBL/GenBank/DDBJ databases">
        <authorList>
            <person name="Wallbank WR R."/>
            <person name="Pardo Diaz C."/>
            <person name="Kozak K."/>
            <person name="Martin S."/>
            <person name="Jiggins C."/>
            <person name="Moest M."/>
            <person name="Warren A I."/>
            <person name="Generalovic N T."/>
            <person name="Byers J.R.P. K."/>
            <person name="Montejo-Kovacevich G."/>
            <person name="Yen C E."/>
        </authorList>
    </citation>
    <scope>NUCLEOTIDE SEQUENCE [LARGE SCALE GENOMIC DNA]</scope>
</reference>
<dbReference type="InterPro" id="IPR020859">
    <property type="entry name" value="ROC"/>
</dbReference>
<feature type="region of interest" description="Disordered" evidence="15">
    <location>
        <begin position="601"/>
        <end position="631"/>
    </location>
</feature>
<dbReference type="Pfam" id="PF13855">
    <property type="entry name" value="LRR_8"/>
    <property type="match status" value="2"/>
</dbReference>
<dbReference type="GO" id="GO:0005525">
    <property type="term" value="F:GTP binding"/>
    <property type="evidence" value="ECO:0007669"/>
    <property type="project" value="UniProtKB-KW"/>
</dbReference>
<dbReference type="InterPro" id="IPR001611">
    <property type="entry name" value="Leu-rich_rpt"/>
</dbReference>
<dbReference type="PROSITE" id="PS50088">
    <property type="entry name" value="ANK_REPEAT"/>
    <property type="match status" value="1"/>
</dbReference>
<evidence type="ECO:0000256" key="8">
    <source>
        <dbReference type="ARBA" id="ARBA00022777"/>
    </source>
</evidence>
<dbReference type="PROSITE" id="PS51450">
    <property type="entry name" value="LRR"/>
    <property type="match status" value="2"/>
</dbReference>
<dbReference type="SUPFAM" id="SSF48403">
    <property type="entry name" value="Ankyrin repeat"/>
    <property type="match status" value="1"/>
</dbReference>
<dbReference type="SMART" id="SM00369">
    <property type="entry name" value="LRR_TYP"/>
    <property type="match status" value="9"/>
</dbReference>
<dbReference type="InterPro" id="IPR056602">
    <property type="entry name" value="Beta-prop_LRRK2"/>
</dbReference>
<keyword evidence="6" id="KW-0677">Repeat</keyword>
<dbReference type="SMART" id="SM00248">
    <property type="entry name" value="ANK"/>
    <property type="match status" value="6"/>
</dbReference>
<keyword evidence="19" id="KW-1185">Reference proteome</keyword>
<keyword evidence="5" id="KW-0808">Transferase</keyword>
<dbReference type="Gene3D" id="3.30.70.1390">
    <property type="entry name" value="ROC domain from the Parkinson's disease-associated leucine-rich repeat kinase 2"/>
    <property type="match status" value="1"/>
</dbReference>
<feature type="binding site" evidence="14">
    <location>
        <position position="1724"/>
    </location>
    <ligand>
        <name>ATP</name>
        <dbReference type="ChEBI" id="CHEBI:30616"/>
    </ligand>
</feature>
<dbReference type="SUPFAM" id="SSF50978">
    <property type="entry name" value="WD40 repeat-like"/>
    <property type="match status" value="1"/>
</dbReference>
<evidence type="ECO:0000256" key="12">
    <source>
        <dbReference type="ARBA" id="ARBA00048679"/>
    </source>
</evidence>
<evidence type="ECO:0000313" key="19">
    <source>
        <dbReference type="Proteomes" id="UP000594454"/>
    </source>
</evidence>
<dbReference type="InterPro" id="IPR032675">
    <property type="entry name" value="LRR_dom_sf"/>
</dbReference>
<evidence type="ECO:0000256" key="14">
    <source>
        <dbReference type="PROSITE-ProRule" id="PRU10141"/>
    </source>
</evidence>